<evidence type="ECO:0000313" key="2">
    <source>
        <dbReference type="EMBL" id="CBY12405.1"/>
    </source>
</evidence>
<feature type="compositionally biased region" description="Low complexity" evidence="1">
    <location>
        <begin position="117"/>
        <end position="129"/>
    </location>
</feature>
<name>E4XRI9_OIKDI</name>
<dbReference type="InParanoid" id="E4XRI9"/>
<dbReference type="Proteomes" id="UP000001307">
    <property type="component" value="Unassembled WGS sequence"/>
</dbReference>
<dbReference type="OrthoDB" id="10651417at2759"/>
<feature type="compositionally biased region" description="Pro residues" evidence="1">
    <location>
        <begin position="97"/>
        <end position="116"/>
    </location>
</feature>
<gene>
    <name evidence="2" type="ORF">GSOID_T00001774001</name>
</gene>
<dbReference type="EMBL" id="FN653118">
    <property type="protein sequence ID" value="CBY12405.1"/>
    <property type="molecule type" value="Genomic_DNA"/>
</dbReference>
<evidence type="ECO:0000313" key="3">
    <source>
        <dbReference type="Proteomes" id="UP000001307"/>
    </source>
</evidence>
<protein>
    <submittedName>
        <fullName evidence="2">Uncharacterized protein</fullName>
    </submittedName>
</protein>
<evidence type="ECO:0000256" key="1">
    <source>
        <dbReference type="SAM" id="MobiDB-lite"/>
    </source>
</evidence>
<keyword evidence="3" id="KW-1185">Reference proteome</keyword>
<organism evidence="2">
    <name type="scientific">Oikopleura dioica</name>
    <name type="common">Tunicate</name>
    <dbReference type="NCBI Taxonomy" id="34765"/>
    <lineage>
        <taxon>Eukaryota</taxon>
        <taxon>Metazoa</taxon>
        <taxon>Chordata</taxon>
        <taxon>Tunicata</taxon>
        <taxon>Appendicularia</taxon>
        <taxon>Copelata</taxon>
        <taxon>Oikopleuridae</taxon>
        <taxon>Oikopleura</taxon>
    </lineage>
</organism>
<feature type="compositionally biased region" description="Pro residues" evidence="1">
    <location>
        <begin position="79"/>
        <end position="88"/>
    </location>
</feature>
<sequence>MSGFVEKVVRFRPNWPIGNWRPICQLSPIGTFWSNWRQFANWPGRKIGRLGRPIWRPILFVPPPPPSRHPGTSVGSTPSRPPAPPPPSHSYGNQGRPPMPSGNPVNRPPPPPPPGIPSQSHSSKSSIDSAVFAEIHNLPRPDLYRRPLTSAYPSESRNAPSRSAPKPPGH</sequence>
<feature type="compositionally biased region" description="Polar residues" evidence="1">
    <location>
        <begin position="151"/>
        <end position="161"/>
    </location>
</feature>
<reference evidence="2" key="1">
    <citation type="journal article" date="2010" name="Science">
        <title>Plasticity of animal genome architecture unmasked by rapid evolution of a pelagic tunicate.</title>
        <authorList>
            <person name="Denoeud F."/>
            <person name="Henriet S."/>
            <person name="Mungpakdee S."/>
            <person name="Aury J.M."/>
            <person name="Da Silva C."/>
            <person name="Brinkmann H."/>
            <person name="Mikhaleva J."/>
            <person name="Olsen L.C."/>
            <person name="Jubin C."/>
            <person name="Canestro C."/>
            <person name="Bouquet J.M."/>
            <person name="Danks G."/>
            <person name="Poulain J."/>
            <person name="Campsteijn C."/>
            <person name="Adamski M."/>
            <person name="Cross I."/>
            <person name="Yadetie F."/>
            <person name="Muffato M."/>
            <person name="Louis A."/>
            <person name="Butcher S."/>
            <person name="Tsagkogeorga G."/>
            <person name="Konrad A."/>
            <person name="Singh S."/>
            <person name="Jensen M.F."/>
            <person name="Cong E.H."/>
            <person name="Eikeseth-Otteraa H."/>
            <person name="Noel B."/>
            <person name="Anthouard V."/>
            <person name="Porcel B.M."/>
            <person name="Kachouri-Lafond R."/>
            <person name="Nishino A."/>
            <person name="Ugolini M."/>
            <person name="Chourrout P."/>
            <person name="Nishida H."/>
            <person name="Aasland R."/>
            <person name="Huzurbazar S."/>
            <person name="Westhof E."/>
            <person name="Delsuc F."/>
            <person name="Lehrach H."/>
            <person name="Reinhardt R."/>
            <person name="Weissenbach J."/>
            <person name="Roy S.W."/>
            <person name="Artiguenave F."/>
            <person name="Postlethwait J.H."/>
            <person name="Manak J.R."/>
            <person name="Thompson E.M."/>
            <person name="Jaillon O."/>
            <person name="Du Pasquier L."/>
            <person name="Boudinot P."/>
            <person name="Liberles D.A."/>
            <person name="Volff J.N."/>
            <person name="Philippe H."/>
            <person name="Lenhard B."/>
            <person name="Roest Crollius H."/>
            <person name="Wincker P."/>
            <person name="Chourrout D."/>
        </authorList>
    </citation>
    <scope>NUCLEOTIDE SEQUENCE [LARGE SCALE GENOMIC DNA]</scope>
</reference>
<proteinExistence type="predicted"/>
<feature type="region of interest" description="Disordered" evidence="1">
    <location>
        <begin position="61"/>
        <end position="170"/>
    </location>
</feature>
<accession>E4XRI9</accession>
<dbReference type="AlphaFoldDB" id="E4XRI9"/>